<dbReference type="PROSITE" id="PS50126">
    <property type="entry name" value="S1"/>
    <property type="match status" value="1"/>
</dbReference>
<feature type="domain" description="S1 motif" evidence="6">
    <location>
        <begin position="39"/>
        <end position="109"/>
    </location>
</feature>
<sequence length="468" mass="51866">MRNTLLIEEGLFESRAALLREDVVIDLRIERAGDISTVGDFYFGRISKILHDLDVAFVDLGGQKHGFLQARDIENKGKPIAQVTHEGQKLLVQVSKDELWEKNVQLTCRFTFKGVNLIYQPLGNGITFSRKIREDTDKERIRAAAQKHLKTGGLTIRTSAKLASDEQVSNEAAFLSDQWSEIQQFQSKASKPGKFPTEKTPTSAVLTGFLSDNLNVVVNSANAFRICETYLEQAAPNMKSNLTLWNKPTSLFEEYGIEEEIERASQRRVDLDSGVSLSFDQTEALLIVDVNSSSAIKAKGINSVALSSNLEAASEIARQIRLRNSSGIIIIDFIQMNGAGDVQKVSDCLKKIFKSDPIQTRLIGMTELGLMQVTRKRTRKSLQNILTASCAHCAGTGRQDATMTSLSDLVRTLQQDIASRDGKAIRIDAGRALSQHLLQHKVLIENYLSRPLAITENADLPNNSYQLG</sequence>
<dbReference type="Gene3D" id="2.40.50.140">
    <property type="entry name" value="Nucleic acid-binding proteins"/>
    <property type="match status" value="1"/>
</dbReference>
<dbReference type="InterPro" id="IPR003029">
    <property type="entry name" value="S1_domain"/>
</dbReference>
<proteinExistence type="predicted"/>
<dbReference type="SUPFAM" id="SSF50249">
    <property type="entry name" value="Nucleic acid-binding proteins"/>
    <property type="match status" value="1"/>
</dbReference>
<evidence type="ECO:0000313" key="8">
    <source>
        <dbReference type="Proteomes" id="UP001056291"/>
    </source>
</evidence>
<gene>
    <name evidence="7" type="ORF">NBZ79_03515</name>
</gene>
<dbReference type="CDD" id="cd04453">
    <property type="entry name" value="S1_RNase_E"/>
    <property type="match status" value="1"/>
</dbReference>
<organism evidence="7 8">
    <name type="scientific">Sneathiella marina</name>
    <dbReference type="NCBI Taxonomy" id="2950108"/>
    <lineage>
        <taxon>Bacteria</taxon>
        <taxon>Pseudomonadati</taxon>
        <taxon>Pseudomonadota</taxon>
        <taxon>Alphaproteobacteria</taxon>
        <taxon>Sneathiellales</taxon>
        <taxon>Sneathiellaceae</taxon>
        <taxon>Sneathiella</taxon>
    </lineage>
</organism>
<evidence type="ECO:0000256" key="1">
    <source>
        <dbReference type="ARBA" id="ARBA00001946"/>
    </source>
</evidence>
<keyword evidence="4" id="KW-0460">Magnesium</keyword>
<name>A0ABY4W7Y9_9PROT</name>
<dbReference type="NCBIfam" id="TIGR00757">
    <property type="entry name" value="RNaseEG"/>
    <property type="match status" value="1"/>
</dbReference>
<dbReference type="PANTHER" id="PTHR30001:SF0">
    <property type="entry name" value="RIBONUCLEASE G"/>
    <property type="match status" value="1"/>
</dbReference>
<dbReference type="InterPro" id="IPR012340">
    <property type="entry name" value="NA-bd_OB-fold"/>
</dbReference>
<keyword evidence="5" id="KW-0694">RNA-binding</keyword>
<evidence type="ECO:0000256" key="3">
    <source>
        <dbReference type="ARBA" id="ARBA00022801"/>
    </source>
</evidence>
<comment type="cofactor">
    <cofactor evidence="1">
        <name>Mg(2+)</name>
        <dbReference type="ChEBI" id="CHEBI:18420"/>
    </cofactor>
</comment>
<reference evidence="7" key="1">
    <citation type="submission" date="2022-06" db="EMBL/GenBank/DDBJ databases">
        <title>Sneathiella actinostolidae sp. nov., isolated from a sea anemonein the Western Pacific Ocean.</title>
        <authorList>
            <person name="Wei M.J."/>
        </authorList>
    </citation>
    <scope>NUCLEOTIDE SEQUENCE</scope>
    <source>
        <strain evidence="7">PHK-P5</strain>
    </source>
</reference>
<dbReference type="SMART" id="SM00316">
    <property type="entry name" value="S1"/>
    <property type="match status" value="1"/>
</dbReference>
<dbReference type="InterPro" id="IPR019307">
    <property type="entry name" value="RNA-bd_AU-1/RNase_E/G"/>
</dbReference>
<dbReference type="Proteomes" id="UP001056291">
    <property type="component" value="Chromosome"/>
</dbReference>
<dbReference type="Pfam" id="PF10150">
    <property type="entry name" value="RNase_E_G"/>
    <property type="match status" value="1"/>
</dbReference>
<evidence type="ECO:0000256" key="5">
    <source>
        <dbReference type="ARBA" id="ARBA00022884"/>
    </source>
</evidence>
<dbReference type="InterPro" id="IPR004659">
    <property type="entry name" value="RNase_E/G"/>
</dbReference>
<evidence type="ECO:0000313" key="7">
    <source>
        <dbReference type="EMBL" id="USG62042.1"/>
    </source>
</evidence>
<evidence type="ECO:0000256" key="4">
    <source>
        <dbReference type="ARBA" id="ARBA00022842"/>
    </source>
</evidence>
<evidence type="ECO:0000259" key="6">
    <source>
        <dbReference type="PROSITE" id="PS50126"/>
    </source>
</evidence>
<dbReference type="PANTHER" id="PTHR30001">
    <property type="entry name" value="RIBONUCLEASE"/>
    <property type="match status" value="1"/>
</dbReference>
<protein>
    <submittedName>
        <fullName evidence="7">Rne/Rng family ribonuclease</fullName>
    </submittedName>
</protein>
<dbReference type="RefSeq" id="WP_251935580.1">
    <property type="nucleotide sequence ID" value="NZ_CP098747.1"/>
</dbReference>
<evidence type="ECO:0000256" key="2">
    <source>
        <dbReference type="ARBA" id="ARBA00022723"/>
    </source>
</evidence>
<keyword evidence="2" id="KW-0479">Metal-binding</keyword>
<keyword evidence="8" id="KW-1185">Reference proteome</keyword>
<accession>A0ABY4W7Y9</accession>
<dbReference type="EMBL" id="CP098747">
    <property type="protein sequence ID" value="USG62042.1"/>
    <property type="molecule type" value="Genomic_DNA"/>
</dbReference>
<keyword evidence="3" id="KW-0378">Hydrolase</keyword>